<accession>A0A6G4XR83</accession>
<evidence type="ECO:0000256" key="3">
    <source>
        <dbReference type="ARBA" id="ARBA00022679"/>
    </source>
</evidence>
<dbReference type="GO" id="GO:0016758">
    <property type="term" value="F:hexosyltransferase activity"/>
    <property type="evidence" value="ECO:0007669"/>
    <property type="project" value="TreeGrafter"/>
</dbReference>
<feature type="transmembrane region" description="Helical" evidence="8">
    <location>
        <begin position="568"/>
        <end position="588"/>
    </location>
</feature>
<dbReference type="InterPro" id="IPR029044">
    <property type="entry name" value="Nucleotide-diphossugar_trans"/>
</dbReference>
<dbReference type="EMBL" id="JAAKZW010000143">
    <property type="protein sequence ID" value="NGO79317.1"/>
    <property type="molecule type" value="Genomic_DNA"/>
</dbReference>
<evidence type="ECO:0000259" key="9">
    <source>
        <dbReference type="Pfam" id="PF13632"/>
    </source>
</evidence>
<feature type="transmembrane region" description="Helical" evidence="8">
    <location>
        <begin position="426"/>
        <end position="447"/>
    </location>
</feature>
<evidence type="ECO:0000256" key="4">
    <source>
        <dbReference type="ARBA" id="ARBA00022692"/>
    </source>
</evidence>
<keyword evidence="4 8" id="KW-0812">Transmembrane</keyword>
<feature type="transmembrane region" description="Helical" evidence="8">
    <location>
        <begin position="543"/>
        <end position="562"/>
    </location>
</feature>
<keyword evidence="5 8" id="KW-1133">Transmembrane helix</keyword>
<keyword evidence="11" id="KW-1185">Reference proteome</keyword>
<dbReference type="SUPFAM" id="SSF53448">
    <property type="entry name" value="Nucleotide-diphospho-sugar transferases"/>
    <property type="match status" value="1"/>
</dbReference>
<feature type="compositionally biased region" description="Basic and acidic residues" evidence="7">
    <location>
        <begin position="638"/>
        <end position="647"/>
    </location>
</feature>
<feature type="transmembrane region" description="Helical" evidence="8">
    <location>
        <begin position="118"/>
        <end position="136"/>
    </location>
</feature>
<evidence type="ECO:0000256" key="1">
    <source>
        <dbReference type="ARBA" id="ARBA00004141"/>
    </source>
</evidence>
<dbReference type="Gene3D" id="3.90.550.10">
    <property type="entry name" value="Spore Coat Polysaccharide Biosynthesis Protein SpsA, Chain A"/>
    <property type="match status" value="1"/>
</dbReference>
<dbReference type="InterPro" id="IPR001173">
    <property type="entry name" value="Glyco_trans_2-like"/>
</dbReference>
<evidence type="ECO:0000313" key="11">
    <source>
        <dbReference type="Proteomes" id="UP000481109"/>
    </source>
</evidence>
<dbReference type="RefSeq" id="WP_165334762.1">
    <property type="nucleotide sequence ID" value="NZ_JAAKZW010000143.1"/>
</dbReference>
<keyword evidence="6 8" id="KW-0472">Membrane</keyword>
<sequence>MTSTPRGAGPGSDPSQTQQLRVPSHRTGGFRRIKKTLPRYDYEHYSRLSGPLTNPDPSKPYKVQYRSLLSQEPHRIRAALMLGAAPLLSLVLLAWLLQPEHWTERDYVPNAYLEHLDVVMLVSIGLIEFFRCMNVLSNAHATLVARDPIPVVPETGTRVAFLTSFVPGKEPIEMVTKTLEAAVKLRHRGLLHVWLLDEGDDPEVKEVCARLGVHHFSRKGIAKWNQKKGPHRAKTKHGNYNAWLDAHGDDYDYFASVDTDHVPMPNYLERMLGFFRDPDVGFVIGPQVYGNYDSFVTKAAESQQFLFHALIQRAGNAYGAPMFVGTSNAVRISALKQIGGLYDSITEDMATGFEIHRHRNPQTGKKWRSVYTPDVLAVGEGPSAWTDFFTQQMRWSRGTYETILKQYWKGWYSLPPSKLFNYTMMIIFYPMSALNWILAALSCALFLGLGASGVNIDPTIWLMLYGNASALQIGLYIWNRRHNVSPHEPEGSGGVAGMVMSALSAPLYAKALIDAMLRRKSKFVVTPKGDSASPDRWFGTFRYHWYFILIFGGSIGAGFYYGHAHPAMIIWGVIAMLITATPIFVWRWQIRQDKKKPRSGAPGSGPVDGAHGQQPAAVPPQAAAPHNQGRPSWAAAERPARTGRPDETMQIALGGRKK</sequence>
<feature type="transmembrane region" description="Helical" evidence="8">
    <location>
        <begin position="76"/>
        <end position="98"/>
    </location>
</feature>
<keyword evidence="2" id="KW-0328">Glycosyltransferase</keyword>
<evidence type="ECO:0000256" key="6">
    <source>
        <dbReference type="ARBA" id="ARBA00023136"/>
    </source>
</evidence>
<keyword evidence="3 10" id="KW-0808">Transferase</keyword>
<organism evidence="10 11">
    <name type="scientific">Streptomyces mesophilus</name>
    <dbReference type="NCBI Taxonomy" id="1775132"/>
    <lineage>
        <taxon>Bacteria</taxon>
        <taxon>Bacillati</taxon>
        <taxon>Actinomycetota</taxon>
        <taxon>Actinomycetes</taxon>
        <taxon>Kitasatosporales</taxon>
        <taxon>Streptomycetaceae</taxon>
        <taxon>Streptomyces</taxon>
    </lineage>
</organism>
<dbReference type="Pfam" id="PF13632">
    <property type="entry name" value="Glyco_trans_2_3"/>
    <property type="match status" value="1"/>
</dbReference>
<dbReference type="Proteomes" id="UP000481109">
    <property type="component" value="Unassembled WGS sequence"/>
</dbReference>
<evidence type="ECO:0000313" key="10">
    <source>
        <dbReference type="EMBL" id="NGO79317.1"/>
    </source>
</evidence>
<dbReference type="GO" id="GO:0005886">
    <property type="term" value="C:plasma membrane"/>
    <property type="evidence" value="ECO:0007669"/>
    <property type="project" value="TreeGrafter"/>
</dbReference>
<reference evidence="10 11" key="1">
    <citation type="submission" date="2020-02" db="EMBL/GenBank/DDBJ databases">
        <title>Whole-genome analyses of novel actinobacteria.</title>
        <authorList>
            <person name="Sahin N."/>
            <person name="Tokatli A."/>
        </authorList>
    </citation>
    <scope>NUCLEOTIDE SEQUENCE [LARGE SCALE GENOMIC DNA]</scope>
    <source>
        <strain evidence="10 11">YC504</strain>
    </source>
</reference>
<name>A0A6G4XR83_9ACTN</name>
<dbReference type="CDD" id="cd06421">
    <property type="entry name" value="CESA_CelA_like"/>
    <property type="match status" value="1"/>
</dbReference>
<evidence type="ECO:0000256" key="2">
    <source>
        <dbReference type="ARBA" id="ARBA00022676"/>
    </source>
</evidence>
<proteinExistence type="predicted"/>
<gene>
    <name evidence="10" type="ORF">G6045_27220</name>
</gene>
<feature type="domain" description="Glycosyltransferase 2-like" evidence="9">
    <location>
        <begin position="257"/>
        <end position="447"/>
    </location>
</feature>
<dbReference type="InterPro" id="IPR050321">
    <property type="entry name" value="Glycosyltr_2/OpgH_subfam"/>
</dbReference>
<evidence type="ECO:0000256" key="5">
    <source>
        <dbReference type="ARBA" id="ARBA00022989"/>
    </source>
</evidence>
<feature type="region of interest" description="Disordered" evidence="7">
    <location>
        <begin position="1"/>
        <end position="28"/>
    </location>
</feature>
<protein>
    <submittedName>
        <fullName evidence="10">Glycosyltransferase</fullName>
    </submittedName>
</protein>
<evidence type="ECO:0000256" key="7">
    <source>
        <dbReference type="SAM" id="MobiDB-lite"/>
    </source>
</evidence>
<dbReference type="PANTHER" id="PTHR43867">
    <property type="entry name" value="CELLULOSE SYNTHASE CATALYTIC SUBUNIT A [UDP-FORMING]"/>
    <property type="match status" value="1"/>
</dbReference>
<comment type="subcellular location">
    <subcellularLocation>
        <location evidence="1">Membrane</location>
        <topology evidence="1">Multi-pass membrane protein</topology>
    </subcellularLocation>
</comment>
<dbReference type="PANTHER" id="PTHR43867:SF2">
    <property type="entry name" value="CELLULOSE SYNTHASE CATALYTIC SUBUNIT A [UDP-FORMING]"/>
    <property type="match status" value="1"/>
</dbReference>
<dbReference type="AlphaFoldDB" id="A0A6G4XR83"/>
<feature type="compositionally biased region" description="Low complexity" evidence="7">
    <location>
        <begin position="613"/>
        <end position="625"/>
    </location>
</feature>
<feature type="transmembrane region" description="Helical" evidence="8">
    <location>
        <begin position="459"/>
        <end position="478"/>
    </location>
</feature>
<feature type="region of interest" description="Disordered" evidence="7">
    <location>
        <begin position="595"/>
        <end position="658"/>
    </location>
</feature>
<comment type="caution">
    <text evidence="10">The sequence shown here is derived from an EMBL/GenBank/DDBJ whole genome shotgun (WGS) entry which is preliminary data.</text>
</comment>
<evidence type="ECO:0000256" key="8">
    <source>
        <dbReference type="SAM" id="Phobius"/>
    </source>
</evidence>